<evidence type="ECO:0000259" key="2">
    <source>
        <dbReference type="PROSITE" id="PS00036"/>
    </source>
</evidence>
<reference evidence="4" key="1">
    <citation type="submission" date="2019-06" db="EMBL/GenBank/DDBJ databases">
        <title>Draft genome sequence of the griseofulvin-producing fungus Xylaria cubensis strain G536.</title>
        <authorList>
            <person name="Mead M.E."/>
            <person name="Raja H.A."/>
            <person name="Steenwyk J.L."/>
            <person name="Knowles S.L."/>
            <person name="Oberlies N.H."/>
            <person name="Rokas A."/>
        </authorList>
    </citation>
    <scope>NUCLEOTIDE SEQUENCE [LARGE SCALE GENOMIC DNA]</scope>
    <source>
        <strain evidence="4">G536</strain>
    </source>
</reference>
<comment type="caution">
    <text evidence="3">The sequence shown here is derived from an EMBL/GenBank/DDBJ whole genome shotgun (WGS) entry which is preliminary data.</text>
</comment>
<dbReference type="Proteomes" id="UP000319160">
    <property type="component" value="Unassembled WGS sequence"/>
</dbReference>
<gene>
    <name evidence="3" type="ORF">FHL15_003698</name>
</gene>
<feature type="compositionally biased region" description="Low complexity" evidence="1">
    <location>
        <begin position="244"/>
        <end position="258"/>
    </location>
</feature>
<dbReference type="GO" id="GO:0003700">
    <property type="term" value="F:DNA-binding transcription factor activity"/>
    <property type="evidence" value="ECO:0007669"/>
    <property type="project" value="InterPro"/>
</dbReference>
<keyword evidence="4" id="KW-1185">Reference proteome</keyword>
<organism evidence="3 4">
    <name type="scientific">Xylaria flabelliformis</name>
    <dbReference type="NCBI Taxonomy" id="2512241"/>
    <lineage>
        <taxon>Eukaryota</taxon>
        <taxon>Fungi</taxon>
        <taxon>Dikarya</taxon>
        <taxon>Ascomycota</taxon>
        <taxon>Pezizomycotina</taxon>
        <taxon>Sordariomycetes</taxon>
        <taxon>Xylariomycetidae</taxon>
        <taxon>Xylariales</taxon>
        <taxon>Xylariaceae</taxon>
        <taxon>Xylaria</taxon>
    </lineage>
</organism>
<dbReference type="AlphaFoldDB" id="A0A553I5A0"/>
<proteinExistence type="predicted"/>
<name>A0A553I5A0_9PEZI</name>
<dbReference type="PANTHER" id="PTHR39607:SF2">
    <property type="entry name" value="BZIP DOMAIN-CONTAINING PROTEIN"/>
    <property type="match status" value="1"/>
</dbReference>
<feature type="region of interest" description="Disordered" evidence="1">
    <location>
        <begin position="65"/>
        <end position="297"/>
    </location>
</feature>
<dbReference type="EMBL" id="VFLP01000016">
    <property type="protein sequence ID" value="TRX95367.1"/>
    <property type="molecule type" value="Genomic_DNA"/>
</dbReference>
<accession>A0A553I5A0</accession>
<feature type="compositionally biased region" description="Basic residues" evidence="1">
    <location>
        <begin position="120"/>
        <end position="131"/>
    </location>
</feature>
<feature type="domain" description="BZIP" evidence="2">
    <location>
        <begin position="146"/>
        <end position="161"/>
    </location>
</feature>
<evidence type="ECO:0000256" key="1">
    <source>
        <dbReference type="SAM" id="MobiDB-lite"/>
    </source>
</evidence>
<evidence type="ECO:0000313" key="3">
    <source>
        <dbReference type="EMBL" id="TRX95367.1"/>
    </source>
</evidence>
<evidence type="ECO:0000313" key="4">
    <source>
        <dbReference type="Proteomes" id="UP000319160"/>
    </source>
</evidence>
<feature type="compositionally biased region" description="Low complexity" evidence="1">
    <location>
        <begin position="73"/>
        <end position="98"/>
    </location>
</feature>
<dbReference type="OrthoDB" id="5387389at2759"/>
<feature type="region of interest" description="Disordered" evidence="1">
    <location>
        <begin position="38"/>
        <end position="57"/>
    </location>
</feature>
<dbReference type="PROSITE" id="PS00036">
    <property type="entry name" value="BZIP_BASIC"/>
    <property type="match status" value="1"/>
</dbReference>
<dbReference type="InterPro" id="IPR004827">
    <property type="entry name" value="bZIP"/>
</dbReference>
<dbReference type="PANTHER" id="PTHR39607">
    <property type="entry name" value="XANTHOCILLIN BIOSYNTHESIS CLUSTER TRANSCRIPTION FACTOR XANC-RELATED"/>
    <property type="match status" value="1"/>
</dbReference>
<protein>
    <recommendedName>
        <fullName evidence="2">BZIP domain-containing protein</fullName>
    </recommendedName>
</protein>
<feature type="compositionally biased region" description="Basic and acidic residues" evidence="1">
    <location>
        <begin position="161"/>
        <end position="176"/>
    </location>
</feature>
<sequence length="297" mass="33585">MLRQLSLGASLDNDLEIDPAHRLVLNLTVTLMPDNQDHPFFSSSSSPTLTQSYKEVDEAQVKTHSNLPTALISSTTPAVSPSTSPRLKVSESTEQGSETETEKRTMSSYSSKYPHDSSAKKHSSKSKSKSKAKNDDWTDVTEPEERRRIQNRIAQRKFREKQREHKERAERDDRNQENAGSSYRVPDAGELGPDDDDLSGLPWGGVSMRHVVARGHESETRRGSTRDNQTQDPQYYNTHTGYYTSSSQQQQTASWGSHGSSGGDDRCQDDQQYYYDYEYDYDQDYDPNSGNGSSYRT</sequence>
<dbReference type="InterPro" id="IPR052635">
    <property type="entry name" value="Sec_Metab_Biosynth_Reg"/>
</dbReference>
<feature type="compositionally biased region" description="Polar residues" evidence="1">
    <location>
        <begin position="288"/>
        <end position="297"/>
    </location>
</feature>
<feature type="compositionally biased region" description="Polar residues" evidence="1">
    <location>
        <begin position="226"/>
        <end position="243"/>
    </location>
</feature>
<feature type="compositionally biased region" description="Basic and acidic residues" evidence="1">
    <location>
        <begin position="214"/>
        <end position="225"/>
    </location>
</feature>
<dbReference type="CDD" id="cd14688">
    <property type="entry name" value="bZIP_YAP"/>
    <property type="match status" value="1"/>
</dbReference>